<accession>A0A402CP65</accession>
<dbReference type="Gene3D" id="2.115.10.20">
    <property type="entry name" value="Glycosyl hydrolase domain, family 43"/>
    <property type="match status" value="1"/>
</dbReference>
<protein>
    <submittedName>
        <fullName evidence="1">Uncharacterized protein</fullName>
    </submittedName>
</protein>
<evidence type="ECO:0000313" key="2">
    <source>
        <dbReference type="Proteomes" id="UP000287394"/>
    </source>
</evidence>
<dbReference type="InterPro" id="IPR050727">
    <property type="entry name" value="GH43_arabinanases"/>
</dbReference>
<dbReference type="OrthoDB" id="9758923at2"/>
<dbReference type="PANTHER" id="PTHR43301:SF3">
    <property type="entry name" value="ARABINAN ENDO-1,5-ALPHA-L-ARABINOSIDASE A-RELATED"/>
    <property type="match status" value="1"/>
</dbReference>
<name>A0A402CP65_9BACT</name>
<organism evidence="1 2">
    <name type="scientific">Capsulimonas corticalis</name>
    <dbReference type="NCBI Taxonomy" id="2219043"/>
    <lineage>
        <taxon>Bacteria</taxon>
        <taxon>Bacillati</taxon>
        <taxon>Armatimonadota</taxon>
        <taxon>Armatimonadia</taxon>
        <taxon>Capsulimonadales</taxon>
        <taxon>Capsulimonadaceae</taxon>
        <taxon>Capsulimonas</taxon>
    </lineage>
</organism>
<sequence length="327" mass="37275">MLQTTPADPSAYLFVYFKDDTHSVYFALSHDGYSFTDINDAKPVMNGRDLAEQKGIRDPHIMRGPDGAFYMAMTDLHIYAQQAGLRDTEWERPGELYEWGNNRALIFMKSTDLIHWSHAIFRVDQAFPEMADIGCAWAPETIYDEATGKLMVYFTIRFGNGPNMLYYSYADDDFTKLETTPRPLFKYPRENVNVIDADITKVGDKFHMFYVAHETPGGLRQAVSDQINEGYVYNPAKIDPENAPCEAPNVWRRLDTDTYVLMYDIFGIEPHNFGFSETTDFVHFKDIGHFNNGAMKATNFASPKHGAIIPVTESEAKSLAAHWSFAF</sequence>
<reference evidence="1 2" key="1">
    <citation type="journal article" date="2019" name="Int. J. Syst. Evol. Microbiol.">
        <title>Capsulimonas corticalis gen. nov., sp. nov., an aerobic capsulated bacterium, of a novel bacterial order, Capsulimonadales ord. nov., of the class Armatimonadia of the phylum Armatimonadetes.</title>
        <authorList>
            <person name="Li J."/>
            <person name="Kudo C."/>
            <person name="Tonouchi A."/>
        </authorList>
    </citation>
    <scope>NUCLEOTIDE SEQUENCE [LARGE SCALE GENOMIC DNA]</scope>
    <source>
        <strain evidence="1 2">AX-7</strain>
    </source>
</reference>
<dbReference type="AlphaFoldDB" id="A0A402CP65"/>
<dbReference type="CDD" id="cd08983">
    <property type="entry name" value="GH43_Bt3655-like"/>
    <property type="match status" value="1"/>
</dbReference>
<dbReference type="KEGG" id="ccot:CCAX7_52110"/>
<gene>
    <name evidence="1" type="ORF">CCAX7_52110</name>
</gene>
<dbReference type="InterPro" id="IPR023296">
    <property type="entry name" value="Glyco_hydro_beta-prop_sf"/>
</dbReference>
<dbReference type="SUPFAM" id="SSF75005">
    <property type="entry name" value="Arabinanase/levansucrase/invertase"/>
    <property type="match status" value="2"/>
</dbReference>
<dbReference type="Proteomes" id="UP000287394">
    <property type="component" value="Chromosome"/>
</dbReference>
<dbReference type="EMBL" id="AP025739">
    <property type="protein sequence ID" value="BDI33160.1"/>
    <property type="molecule type" value="Genomic_DNA"/>
</dbReference>
<keyword evidence="2" id="KW-1185">Reference proteome</keyword>
<evidence type="ECO:0000313" key="1">
    <source>
        <dbReference type="EMBL" id="BDI33160.1"/>
    </source>
</evidence>
<dbReference type="PANTHER" id="PTHR43301">
    <property type="entry name" value="ARABINAN ENDO-1,5-ALPHA-L-ARABINOSIDASE"/>
    <property type="match status" value="1"/>
</dbReference>
<proteinExistence type="predicted"/>
<dbReference type="RefSeq" id="WP_125205765.1">
    <property type="nucleotide sequence ID" value="NZ_AP025739.1"/>
</dbReference>